<protein>
    <submittedName>
        <fullName evidence="1">Uncharacterized protein</fullName>
    </submittedName>
</protein>
<proteinExistence type="predicted"/>
<name>A0A4U1EE96_MONMO</name>
<gene>
    <name evidence="1" type="ORF">EI555_001654</name>
</gene>
<feature type="non-terminal residue" evidence="1">
    <location>
        <position position="144"/>
    </location>
</feature>
<dbReference type="EMBL" id="RWIC01001856">
    <property type="protein sequence ID" value="TKC34469.1"/>
    <property type="molecule type" value="Genomic_DNA"/>
</dbReference>
<evidence type="ECO:0000313" key="2">
    <source>
        <dbReference type="Proteomes" id="UP000308365"/>
    </source>
</evidence>
<dbReference type="AlphaFoldDB" id="A0A4U1EE96"/>
<organism evidence="1 2">
    <name type="scientific">Monodon monoceros</name>
    <name type="common">Narwhal</name>
    <name type="synonym">Ceratodon monodon</name>
    <dbReference type="NCBI Taxonomy" id="40151"/>
    <lineage>
        <taxon>Eukaryota</taxon>
        <taxon>Metazoa</taxon>
        <taxon>Chordata</taxon>
        <taxon>Craniata</taxon>
        <taxon>Vertebrata</taxon>
        <taxon>Euteleostomi</taxon>
        <taxon>Mammalia</taxon>
        <taxon>Eutheria</taxon>
        <taxon>Laurasiatheria</taxon>
        <taxon>Artiodactyla</taxon>
        <taxon>Whippomorpha</taxon>
        <taxon>Cetacea</taxon>
        <taxon>Odontoceti</taxon>
        <taxon>Monodontidae</taxon>
        <taxon>Monodon</taxon>
    </lineage>
</organism>
<accession>A0A4U1EE96</accession>
<comment type="caution">
    <text evidence="1">The sequence shown here is derived from an EMBL/GenBank/DDBJ whole genome shotgun (WGS) entry which is preliminary data.</text>
</comment>
<evidence type="ECO:0000313" key="1">
    <source>
        <dbReference type="EMBL" id="TKC34469.1"/>
    </source>
</evidence>
<reference evidence="2" key="1">
    <citation type="journal article" date="2019" name="IScience">
        <title>Narwhal Genome Reveals Long-Term Low Genetic Diversity despite Current Large Abundance Size.</title>
        <authorList>
            <person name="Westbury M.V."/>
            <person name="Petersen B."/>
            <person name="Garde E."/>
            <person name="Heide-Jorgensen M.P."/>
            <person name="Lorenzen E.D."/>
        </authorList>
    </citation>
    <scope>NUCLEOTIDE SEQUENCE [LARGE SCALE GENOMIC DNA]</scope>
</reference>
<sequence>MIIKCSSDYIPIEKPAISAGYVNVILAITVDLYISLHNTFTYQLNKDATETKPSIRPGPQSSAVQMDVKDEETCWNGQRSMPAKCENGGHSEHENMDNNCHICDIDHGQIIILDPLVSKVSLEALLENFANHLRTDHPLLLPFL</sequence>
<dbReference type="Proteomes" id="UP000308365">
    <property type="component" value="Unassembled WGS sequence"/>
</dbReference>